<gene>
    <name evidence="2" type="ORF">MSSIH_1152</name>
</gene>
<dbReference type="AlphaFoldDB" id="A0A0E3PCQ2"/>
<protein>
    <submittedName>
        <fullName evidence="2">Uncharacterized protein</fullName>
    </submittedName>
</protein>
<keyword evidence="1" id="KW-1133">Transmembrane helix</keyword>
<dbReference type="Proteomes" id="UP000033092">
    <property type="component" value="Chromosome"/>
</dbReference>
<dbReference type="PATRIC" id="fig|1434119.4.peg.1460"/>
<keyword evidence="1" id="KW-0812">Transmembrane</keyword>
<proteinExistence type="predicted"/>
<accession>A0A0E3PCQ2</accession>
<evidence type="ECO:0000313" key="2">
    <source>
        <dbReference type="EMBL" id="AKB31842.1"/>
    </source>
</evidence>
<feature type="transmembrane region" description="Helical" evidence="1">
    <location>
        <begin position="57"/>
        <end position="76"/>
    </location>
</feature>
<dbReference type="KEGG" id="msz:MSSIH_1152"/>
<reference evidence="2 3" key="1">
    <citation type="submission" date="2014-07" db="EMBL/GenBank/DDBJ databases">
        <title>Methanogenic archaea and the global carbon cycle.</title>
        <authorList>
            <person name="Henriksen J.R."/>
            <person name="Luke J."/>
            <person name="Reinhart S."/>
            <person name="Benedict M.N."/>
            <person name="Youngblut N.D."/>
            <person name="Metcalf M.E."/>
            <person name="Whitaker R.J."/>
            <person name="Metcalf W.W."/>
        </authorList>
    </citation>
    <scope>NUCLEOTIDE SEQUENCE [LARGE SCALE GENOMIC DNA]</scope>
    <source>
        <strain evidence="2 3">HI350</strain>
    </source>
</reference>
<sequence>MKFRGFCPESTFLNQEDLCVFNFLLILFFTLDFYFIFILFFLLFCFFLYSLHFSDSFLPIFYVLALFFYFLGSGSVKRQNIDK</sequence>
<keyword evidence="1" id="KW-0472">Membrane</keyword>
<organism evidence="2 3">
    <name type="scientific">Methanosarcina siciliae HI350</name>
    <dbReference type="NCBI Taxonomy" id="1434119"/>
    <lineage>
        <taxon>Archaea</taxon>
        <taxon>Methanobacteriati</taxon>
        <taxon>Methanobacteriota</taxon>
        <taxon>Stenosarchaea group</taxon>
        <taxon>Methanomicrobia</taxon>
        <taxon>Methanosarcinales</taxon>
        <taxon>Methanosarcinaceae</taxon>
        <taxon>Methanosarcina</taxon>
    </lineage>
</organism>
<evidence type="ECO:0000256" key="1">
    <source>
        <dbReference type="SAM" id="Phobius"/>
    </source>
</evidence>
<feature type="transmembrane region" description="Helical" evidence="1">
    <location>
        <begin position="21"/>
        <end position="51"/>
    </location>
</feature>
<evidence type="ECO:0000313" key="3">
    <source>
        <dbReference type="Proteomes" id="UP000033092"/>
    </source>
</evidence>
<name>A0A0E3PCQ2_9EURY</name>
<dbReference type="EMBL" id="CP009507">
    <property type="protein sequence ID" value="AKB31842.1"/>
    <property type="molecule type" value="Genomic_DNA"/>
</dbReference>
<dbReference type="HOGENOM" id="CLU_2534735_0_0_2"/>